<dbReference type="AlphaFoldDB" id="W9I3S0"/>
<dbReference type="Proteomes" id="UP000030753">
    <property type="component" value="Unassembled WGS sequence"/>
</dbReference>
<dbReference type="EMBL" id="JH717844">
    <property type="protein sequence ID" value="EWY89493.1"/>
    <property type="molecule type" value="Genomic_DNA"/>
</dbReference>
<protein>
    <submittedName>
        <fullName evidence="1">Uncharacterized protein</fullName>
    </submittedName>
</protein>
<proteinExistence type="predicted"/>
<accession>W9I3S0</accession>
<organism evidence="1 2">
    <name type="scientific">Fusarium oxysporum NRRL 32931</name>
    <dbReference type="NCBI Taxonomy" id="660029"/>
    <lineage>
        <taxon>Eukaryota</taxon>
        <taxon>Fungi</taxon>
        <taxon>Dikarya</taxon>
        <taxon>Ascomycota</taxon>
        <taxon>Pezizomycotina</taxon>
        <taxon>Sordariomycetes</taxon>
        <taxon>Hypocreomycetidae</taxon>
        <taxon>Hypocreales</taxon>
        <taxon>Nectriaceae</taxon>
        <taxon>Fusarium</taxon>
        <taxon>Fusarium oxysporum species complex</taxon>
    </lineage>
</organism>
<evidence type="ECO:0000313" key="2">
    <source>
        <dbReference type="Proteomes" id="UP000030753"/>
    </source>
</evidence>
<evidence type="ECO:0000313" key="1">
    <source>
        <dbReference type="EMBL" id="EWY89493.1"/>
    </source>
</evidence>
<sequence>MVPDDLSVVFMDVNEKKSYLAHKGDHQVWAPRALRGS</sequence>
<name>W9I3S0_FUSOX</name>
<reference evidence="1 2" key="1">
    <citation type="submission" date="2011-06" db="EMBL/GenBank/DDBJ databases">
        <title>The Genome Sequence of Fusarium oxysporum FOSC 3-a.</title>
        <authorList>
            <consortium name="The Broad Institute Genome Sequencing Platform"/>
            <person name="Ma L.-J."/>
            <person name="Gale L.R."/>
            <person name="Schwartz D.C."/>
            <person name="Zhou S."/>
            <person name="Corby-Kistler H."/>
            <person name="Young S.K."/>
            <person name="Zeng Q."/>
            <person name="Gargeya S."/>
            <person name="Fitzgerald M."/>
            <person name="Haas B."/>
            <person name="Abouelleil A."/>
            <person name="Alvarado L."/>
            <person name="Arachchi H.M."/>
            <person name="Berlin A."/>
            <person name="Brown A."/>
            <person name="Chapman S.B."/>
            <person name="Chen Z."/>
            <person name="Dunbar C."/>
            <person name="Freedman E."/>
            <person name="Gearin G."/>
            <person name="Gellesch M."/>
            <person name="Goldberg J."/>
            <person name="Griggs A."/>
            <person name="Gujja S."/>
            <person name="Heiman D."/>
            <person name="Howarth C."/>
            <person name="Larson L."/>
            <person name="Lui A."/>
            <person name="MacDonald P.J.P."/>
            <person name="Mehta T."/>
            <person name="Montmayeur A."/>
            <person name="Murphy C."/>
            <person name="Neiman D."/>
            <person name="Pearson M."/>
            <person name="Priest M."/>
            <person name="Roberts A."/>
            <person name="Saif S."/>
            <person name="Shea T."/>
            <person name="Shenoy N."/>
            <person name="Sisk P."/>
            <person name="Stolte C."/>
            <person name="Sykes S."/>
            <person name="Wortman J."/>
            <person name="Nusbaum C."/>
            <person name="Birren B."/>
        </authorList>
    </citation>
    <scope>NUCLEOTIDE SEQUENCE [LARGE SCALE GENOMIC DNA]</scope>
    <source>
        <strain evidence="2">FOSC 3-a</strain>
    </source>
</reference>
<gene>
    <name evidence="1" type="ORF">FOYG_10317</name>
</gene>
<dbReference type="HOGENOM" id="CLU_3351100_0_0_1"/>